<dbReference type="SUPFAM" id="SSF88723">
    <property type="entry name" value="PIN domain-like"/>
    <property type="match status" value="1"/>
</dbReference>
<dbReference type="SMART" id="SM00279">
    <property type="entry name" value="HhH2"/>
    <property type="match status" value="1"/>
</dbReference>
<keyword evidence="5" id="KW-0227">DNA damage</keyword>
<keyword evidence="6" id="KW-0378">Hydrolase</keyword>
<dbReference type="SUPFAM" id="SSF47807">
    <property type="entry name" value="5' to 3' exonuclease, C-terminal subdomain"/>
    <property type="match status" value="1"/>
</dbReference>
<dbReference type="InterPro" id="IPR006084">
    <property type="entry name" value="XPG/Rad2"/>
</dbReference>
<reference evidence="14 15" key="1">
    <citation type="submission" date="2015-07" db="EMBL/GenBank/DDBJ databases">
        <title>The genome of Dufourea novaeangliae.</title>
        <authorList>
            <person name="Pan H."/>
            <person name="Kapheim K."/>
        </authorList>
    </citation>
    <scope>NUCLEOTIDE SEQUENCE [LARGE SCALE GENOMIC DNA]</scope>
    <source>
        <strain evidence="14">0120121106</strain>
        <tissue evidence="14">Whole body</tissue>
    </source>
</reference>
<feature type="domain" description="XPG N-terminal" evidence="13">
    <location>
        <begin position="1"/>
        <end position="95"/>
    </location>
</feature>
<keyword evidence="15" id="KW-1185">Reference proteome</keyword>
<proteinExistence type="inferred from homology"/>
<evidence type="ECO:0000256" key="10">
    <source>
        <dbReference type="ARBA" id="ARBA00038112"/>
    </source>
</evidence>
<keyword evidence="2" id="KW-0540">Nuclease</keyword>
<dbReference type="InterPro" id="IPR006086">
    <property type="entry name" value="XPG-I_dom"/>
</dbReference>
<dbReference type="Pfam" id="PF00867">
    <property type="entry name" value="XPG_I"/>
    <property type="match status" value="1"/>
</dbReference>
<dbReference type="InterPro" id="IPR041012">
    <property type="entry name" value="GEN_chromo"/>
</dbReference>
<evidence type="ECO:0000313" key="14">
    <source>
        <dbReference type="EMBL" id="KZC08906.1"/>
    </source>
</evidence>
<dbReference type="Pfam" id="PF00752">
    <property type="entry name" value="XPG_N"/>
    <property type="match status" value="1"/>
</dbReference>
<dbReference type="GO" id="GO:0008821">
    <property type="term" value="F:crossover junction DNA endonuclease activity"/>
    <property type="evidence" value="ECO:0007669"/>
    <property type="project" value="UniProtKB-ARBA"/>
</dbReference>
<dbReference type="FunFam" id="1.10.150.20:FF:000030">
    <property type="entry name" value="Flap endonuclease GEN-like 1"/>
    <property type="match status" value="1"/>
</dbReference>
<dbReference type="PANTHER" id="PTHR11081">
    <property type="entry name" value="FLAP ENDONUCLEASE FAMILY MEMBER"/>
    <property type="match status" value="1"/>
</dbReference>
<dbReference type="OrthoDB" id="2959108at2759"/>
<feature type="domain" description="XPG-I" evidence="12">
    <location>
        <begin position="120"/>
        <end position="197"/>
    </location>
</feature>
<feature type="region of interest" description="Disordered" evidence="11">
    <location>
        <begin position="487"/>
        <end position="510"/>
    </location>
</feature>
<keyword evidence="4 14" id="KW-0255">Endonuclease</keyword>
<dbReference type="EMBL" id="KQ434858">
    <property type="protein sequence ID" value="KZC08906.1"/>
    <property type="molecule type" value="Genomic_DNA"/>
</dbReference>
<evidence type="ECO:0000256" key="8">
    <source>
        <dbReference type="ARBA" id="ARBA00023204"/>
    </source>
</evidence>
<accession>A0A154PAE0</accession>
<evidence type="ECO:0000259" key="12">
    <source>
        <dbReference type="SMART" id="SM00484"/>
    </source>
</evidence>
<evidence type="ECO:0000256" key="5">
    <source>
        <dbReference type="ARBA" id="ARBA00022763"/>
    </source>
</evidence>
<evidence type="ECO:0000313" key="15">
    <source>
        <dbReference type="Proteomes" id="UP000076502"/>
    </source>
</evidence>
<dbReference type="OMA" id="RNLYFRT"/>
<gene>
    <name evidence="14" type="ORF">WN55_00300</name>
</gene>
<dbReference type="STRING" id="178035.A0A154PAE0"/>
<evidence type="ECO:0000256" key="1">
    <source>
        <dbReference type="ARBA" id="ARBA00001946"/>
    </source>
</evidence>
<evidence type="ECO:0000256" key="2">
    <source>
        <dbReference type="ARBA" id="ARBA00022722"/>
    </source>
</evidence>
<evidence type="ECO:0000259" key="13">
    <source>
        <dbReference type="SMART" id="SM00485"/>
    </source>
</evidence>
<organism evidence="14 15">
    <name type="scientific">Dufourea novaeangliae</name>
    <name type="common">Sweat bee</name>
    <dbReference type="NCBI Taxonomy" id="178035"/>
    <lineage>
        <taxon>Eukaryota</taxon>
        <taxon>Metazoa</taxon>
        <taxon>Ecdysozoa</taxon>
        <taxon>Arthropoda</taxon>
        <taxon>Hexapoda</taxon>
        <taxon>Insecta</taxon>
        <taxon>Pterygota</taxon>
        <taxon>Neoptera</taxon>
        <taxon>Endopterygota</taxon>
        <taxon>Hymenoptera</taxon>
        <taxon>Apocrita</taxon>
        <taxon>Aculeata</taxon>
        <taxon>Apoidea</taxon>
        <taxon>Anthophila</taxon>
        <taxon>Halictidae</taxon>
        <taxon>Rophitinae</taxon>
        <taxon>Dufourea</taxon>
    </lineage>
</organism>
<evidence type="ECO:0000256" key="11">
    <source>
        <dbReference type="SAM" id="MobiDB-lite"/>
    </source>
</evidence>
<evidence type="ECO:0000256" key="7">
    <source>
        <dbReference type="ARBA" id="ARBA00022842"/>
    </source>
</evidence>
<dbReference type="InterPro" id="IPR008918">
    <property type="entry name" value="HhH2"/>
</dbReference>
<dbReference type="GO" id="GO:0046872">
    <property type="term" value="F:metal ion binding"/>
    <property type="evidence" value="ECO:0007669"/>
    <property type="project" value="UniProtKB-KW"/>
</dbReference>
<dbReference type="SMART" id="SM00485">
    <property type="entry name" value="XPGN"/>
    <property type="match status" value="1"/>
</dbReference>
<dbReference type="InterPro" id="IPR036279">
    <property type="entry name" value="5-3_exonuclease_C_sf"/>
</dbReference>
<dbReference type="PANTHER" id="PTHR11081:SF70">
    <property type="entry name" value="FLAP ENDONUCLEASE GEN HOMOLOG 1"/>
    <property type="match status" value="1"/>
</dbReference>
<keyword evidence="9" id="KW-0539">Nucleus</keyword>
<protein>
    <submittedName>
        <fullName evidence="14">Flap endonuclease GEN</fullName>
    </submittedName>
</protein>
<dbReference type="AlphaFoldDB" id="A0A154PAE0"/>
<evidence type="ECO:0000256" key="6">
    <source>
        <dbReference type="ARBA" id="ARBA00022801"/>
    </source>
</evidence>
<comment type="similarity">
    <text evidence="10">Belongs to the XPG/RAD2 endonuclease family. GEN subfamily.</text>
</comment>
<dbReference type="GO" id="GO:0000400">
    <property type="term" value="F:four-way junction DNA binding"/>
    <property type="evidence" value="ECO:0007669"/>
    <property type="project" value="TreeGrafter"/>
</dbReference>
<dbReference type="Pfam" id="PF18704">
    <property type="entry name" value="Chromo_2"/>
    <property type="match status" value="1"/>
</dbReference>
<evidence type="ECO:0000256" key="9">
    <source>
        <dbReference type="ARBA" id="ARBA00023242"/>
    </source>
</evidence>
<dbReference type="InterPro" id="IPR029060">
    <property type="entry name" value="PIN-like_dom_sf"/>
</dbReference>
<keyword evidence="8" id="KW-0234">DNA repair</keyword>
<keyword evidence="3" id="KW-0479">Metal-binding</keyword>
<dbReference type="GO" id="GO:0017108">
    <property type="term" value="F:5'-flap endonuclease activity"/>
    <property type="evidence" value="ECO:0007669"/>
    <property type="project" value="UniProtKB-ARBA"/>
</dbReference>
<sequence>MGVKDLWNIVSPLCDRQPMFELQGKTVAIDLSCWVVDSQTVVDNAVQPKMYLRNLYFRTAFLLLQGIWPVFVLEGKAPTIKYNTIAKRNDVRNGFQQRTSHKGTRSQFNRILKECKEMLIFMGLACVQGHGEAEAMCAYLNEDGLVDGCISQDSDCFLYGAKVVYRNFCTSAQGNRGGSGGAVDKYTLEKIERLLNLGRNKMIALALLCGCDYNDGLNGVGKEAAMKLFKIVKDEDILERIKSWRTDSRLDQKETELQCSNLCTSCGHNGKVQKHAKSGCVDCGTAVRCNDSYKEKRALILNEIALRKKALLAEDFPSQELLDEFLIRKDPVPRKVDLQWRQPQISKLIDFMERHLSWEPQYAFEKVFPLVTRWQLLHLPNISLEDRLLIPDLFVPEAIKKIRNIRSVASYEIMWRIDHDVVEKLKKYMASYKERDDSTDDSLTELTSIEPQDIVLDCYPEIVEAFDNARSLKAKKRPTKKKAENVIIGKDSEKDKKGSRLPKKGGKKPIDIENNRRIDEFVSKNTALSLEESFEKMNITPKRSKMVEKQQENQNYSVNIKRGPQFDKVLQLEKINSKLNRTLDRMFNELSPDDFISDNEEQELNMSEIIDNICSVKKVFQFSSISVDETNSNVKSTENCNRMQTVINSEAESNKCETSIAICDQSNDEFADIKDSYIPLNQRLLTLKNRNEFPLHSTEINQRFTLGFDDLMNDTDP</sequence>
<dbReference type="PRINTS" id="PR00853">
    <property type="entry name" value="XPGRADSUPER"/>
</dbReference>
<name>A0A154PAE0_DUFNO</name>
<evidence type="ECO:0000256" key="3">
    <source>
        <dbReference type="ARBA" id="ARBA00022723"/>
    </source>
</evidence>
<keyword evidence="7" id="KW-0460">Magnesium</keyword>
<dbReference type="GO" id="GO:0006281">
    <property type="term" value="P:DNA repair"/>
    <property type="evidence" value="ECO:0007669"/>
    <property type="project" value="UniProtKB-KW"/>
</dbReference>
<evidence type="ECO:0000256" key="4">
    <source>
        <dbReference type="ARBA" id="ARBA00022759"/>
    </source>
</evidence>
<dbReference type="Proteomes" id="UP000076502">
    <property type="component" value="Unassembled WGS sequence"/>
</dbReference>
<dbReference type="SMART" id="SM00484">
    <property type="entry name" value="XPGI"/>
    <property type="match status" value="1"/>
</dbReference>
<dbReference type="CDD" id="cd09869">
    <property type="entry name" value="PIN_GEN1"/>
    <property type="match status" value="1"/>
</dbReference>
<comment type="cofactor">
    <cofactor evidence="1">
        <name>Mg(2+)</name>
        <dbReference type="ChEBI" id="CHEBI:18420"/>
    </cofactor>
</comment>
<dbReference type="InterPro" id="IPR006085">
    <property type="entry name" value="XPG_DNA_repair_N"/>
</dbReference>
<dbReference type="Gene3D" id="3.40.50.1010">
    <property type="entry name" value="5'-nuclease"/>
    <property type="match status" value="1"/>
</dbReference>
<dbReference type="Gene3D" id="1.10.150.20">
    <property type="entry name" value="5' to 3' exonuclease, C-terminal subdomain"/>
    <property type="match status" value="1"/>
</dbReference>